<accession>A0A2U8QXA7</accession>
<organism evidence="2 3">
    <name type="scientific">Flavobacterium sediminis</name>
    <dbReference type="NCBI Taxonomy" id="2201181"/>
    <lineage>
        <taxon>Bacteria</taxon>
        <taxon>Pseudomonadati</taxon>
        <taxon>Bacteroidota</taxon>
        <taxon>Flavobacteriia</taxon>
        <taxon>Flavobacteriales</taxon>
        <taxon>Flavobacteriaceae</taxon>
        <taxon>Flavobacterium</taxon>
    </lineage>
</organism>
<proteinExistence type="predicted"/>
<name>A0A2U8QXA7_9FLAO</name>
<evidence type="ECO:0000256" key="1">
    <source>
        <dbReference type="SAM" id="Coils"/>
    </source>
</evidence>
<reference evidence="2 3" key="1">
    <citation type="submission" date="2018-05" db="EMBL/GenBank/DDBJ databases">
        <title>Flavobacterium sp. MEBiC07310.</title>
        <authorList>
            <person name="Baek K."/>
        </authorList>
    </citation>
    <scope>NUCLEOTIDE SEQUENCE [LARGE SCALE GENOMIC DNA]</scope>
    <source>
        <strain evidence="2 3">MEBiC07310</strain>
    </source>
</reference>
<keyword evidence="1" id="KW-0175">Coiled coil</keyword>
<dbReference type="RefSeq" id="WP_109570190.1">
    <property type="nucleotide sequence ID" value="NZ_CP029463.1"/>
</dbReference>
<feature type="coiled-coil region" evidence="1">
    <location>
        <begin position="83"/>
        <end position="110"/>
    </location>
</feature>
<protein>
    <submittedName>
        <fullName evidence="2">Sensor of ECF-type sigma factor</fullName>
    </submittedName>
</protein>
<evidence type="ECO:0000313" key="2">
    <source>
        <dbReference type="EMBL" id="AWM14852.1"/>
    </source>
</evidence>
<dbReference type="AlphaFoldDB" id="A0A2U8QXA7"/>
<dbReference type="Proteomes" id="UP000245429">
    <property type="component" value="Chromosome"/>
</dbReference>
<gene>
    <name evidence="2" type="ORF">DI487_13980</name>
</gene>
<dbReference type="OrthoDB" id="675330at2"/>
<dbReference type="EMBL" id="CP029463">
    <property type="protein sequence ID" value="AWM14852.1"/>
    <property type="molecule type" value="Genomic_DNA"/>
</dbReference>
<keyword evidence="3" id="KW-1185">Reference proteome</keyword>
<dbReference type="KEGG" id="fse:DI487_13980"/>
<sequence length="150" mass="18018">MKRKILIPLFLLIAFIGFSQNFKDKKEKIKALKIAYITEKLELTPDEAQKFWPIYNAFDDQEFDIRHNKMRTLIHKIGDGGFESLSEKEAATLLNQMESYEDQLYTLRKKYFKELQNVLSAKKIILLKKSEEEFNRKLLHQFRENRDKRD</sequence>
<evidence type="ECO:0000313" key="3">
    <source>
        <dbReference type="Proteomes" id="UP000245429"/>
    </source>
</evidence>